<evidence type="ECO:0000256" key="6">
    <source>
        <dbReference type="ARBA" id="ARBA00023242"/>
    </source>
</evidence>
<feature type="compositionally biased region" description="Basic residues" evidence="8">
    <location>
        <begin position="689"/>
        <end position="711"/>
    </location>
</feature>
<feature type="domain" description="UmuC" evidence="10">
    <location>
        <begin position="7"/>
        <end position="267"/>
    </location>
</feature>
<dbReference type="GO" id="GO:0005657">
    <property type="term" value="C:replication fork"/>
    <property type="evidence" value="ECO:0000318"/>
    <property type="project" value="GO_Central"/>
</dbReference>
<dbReference type="PROSITE" id="PS00028">
    <property type="entry name" value="ZINC_FINGER_C2H2_1"/>
    <property type="match status" value="1"/>
</dbReference>
<dbReference type="PROSITE" id="PS50157">
    <property type="entry name" value="ZINC_FINGER_C2H2_2"/>
    <property type="match status" value="1"/>
</dbReference>
<feature type="region of interest" description="Disordered" evidence="8">
    <location>
        <begin position="659"/>
        <end position="722"/>
    </location>
</feature>
<feature type="domain" description="C2H2-type" evidence="9">
    <location>
        <begin position="634"/>
        <end position="661"/>
    </location>
</feature>
<dbReference type="SUPFAM" id="SSF56672">
    <property type="entry name" value="DNA/RNA polymerases"/>
    <property type="match status" value="1"/>
</dbReference>
<dbReference type="GO" id="GO:0003684">
    <property type="term" value="F:damaged DNA binding"/>
    <property type="evidence" value="ECO:0007669"/>
    <property type="project" value="InterPro"/>
</dbReference>
<dbReference type="GO" id="GO:0035861">
    <property type="term" value="C:site of double-strand break"/>
    <property type="evidence" value="ECO:0000318"/>
    <property type="project" value="GO_Central"/>
</dbReference>
<evidence type="ECO:0000256" key="2">
    <source>
        <dbReference type="ARBA" id="ARBA00022679"/>
    </source>
</evidence>
<dbReference type="KEGG" id="mbr:MONBRDRAFT_38964"/>
<dbReference type="PROSITE" id="PS50173">
    <property type="entry name" value="UMUC"/>
    <property type="match status" value="1"/>
</dbReference>
<keyword evidence="7" id="KW-0862">Zinc</keyword>
<dbReference type="FunCoup" id="A9VB80">
    <property type="interactions" value="1287"/>
</dbReference>
<dbReference type="eggNOG" id="KOG2095">
    <property type="taxonomic scope" value="Eukaryota"/>
</dbReference>
<evidence type="ECO:0008006" key="13">
    <source>
        <dbReference type="Google" id="ProtNLM"/>
    </source>
</evidence>
<evidence type="ECO:0000256" key="3">
    <source>
        <dbReference type="ARBA" id="ARBA00022723"/>
    </source>
</evidence>
<dbReference type="Proteomes" id="UP000001357">
    <property type="component" value="Unassembled WGS sequence"/>
</dbReference>
<keyword evidence="4" id="KW-0227">DNA damage</keyword>
<proteinExistence type="predicted"/>
<dbReference type="InterPro" id="IPR043502">
    <property type="entry name" value="DNA/RNA_pol_sf"/>
</dbReference>
<gene>
    <name evidence="11" type="ORF">MONBRDRAFT_38964</name>
</gene>
<reference evidence="11 12" key="1">
    <citation type="journal article" date="2008" name="Nature">
        <title>The genome of the choanoflagellate Monosiga brevicollis and the origin of metazoans.</title>
        <authorList>
            <consortium name="JGI Sequencing"/>
            <person name="King N."/>
            <person name="Westbrook M.J."/>
            <person name="Young S.L."/>
            <person name="Kuo A."/>
            <person name="Abedin M."/>
            <person name="Chapman J."/>
            <person name="Fairclough S."/>
            <person name="Hellsten U."/>
            <person name="Isogai Y."/>
            <person name="Letunic I."/>
            <person name="Marr M."/>
            <person name="Pincus D."/>
            <person name="Putnam N."/>
            <person name="Rokas A."/>
            <person name="Wright K.J."/>
            <person name="Zuzow R."/>
            <person name="Dirks W."/>
            <person name="Good M."/>
            <person name="Goodstein D."/>
            <person name="Lemons D."/>
            <person name="Li W."/>
            <person name="Lyons J.B."/>
            <person name="Morris A."/>
            <person name="Nichols S."/>
            <person name="Richter D.J."/>
            <person name="Salamov A."/>
            <person name="Bork P."/>
            <person name="Lim W.A."/>
            <person name="Manning G."/>
            <person name="Miller W.T."/>
            <person name="McGinnis W."/>
            <person name="Shapiro H."/>
            <person name="Tjian R."/>
            <person name="Grigoriev I.V."/>
            <person name="Rokhsar D."/>
        </authorList>
    </citation>
    <scope>NUCLEOTIDE SEQUENCE [LARGE SCALE GENOMIC DNA]</scope>
    <source>
        <strain evidence="12">MX1 / ATCC 50154</strain>
    </source>
</reference>
<keyword evidence="2" id="KW-0808">Transferase</keyword>
<dbReference type="InterPro" id="IPR001126">
    <property type="entry name" value="UmuC"/>
</dbReference>
<dbReference type="InterPro" id="IPR036775">
    <property type="entry name" value="DNA_pol_Y-fam_lit_finger_sf"/>
</dbReference>
<dbReference type="EMBL" id="CH991576">
    <property type="protein sequence ID" value="EDQ85140.1"/>
    <property type="molecule type" value="Genomic_DNA"/>
</dbReference>
<dbReference type="InterPro" id="IPR013087">
    <property type="entry name" value="Znf_C2H2_type"/>
</dbReference>
<dbReference type="Gene3D" id="3.30.70.270">
    <property type="match status" value="1"/>
</dbReference>
<dbReference type="STRING" id="81824.A9VB80"/>
<dbReference type="RefSeq" id="XP_001749965.1">
    <property type="nucleotide sequence ID" value="XM_001749913.1"/>
</dbReference>
<keyword evidence="5" id="KW-0234">DNA repair</keyword>
<dbReference type="PANTHER" id="PTHR45873">
    <property type="entry name" value="DNA POLYMERASE ETA"/>
    <property type="match status" value="1"/>
</dbReference>
<dbReference type="InParanoid" id="A9VB80"/>
<dbReference type="SUPFAM" id="SSF100879">
    <property type="entry name" value="Lesion bypass DNA polymerase (Y-family), little finger domain"/>
    <property type="match status" value="1"/>
</dbReference>
<dbReference type="Gene3D" id="3.30.1490.100">
    <property type="entry name" value="DNA polymerase, Y-family, little finger domain"/>
    <property type="match status" value="1"/>
</dbReference>
<evidence type="ECO:0000313" key="11">
    <source>
        <dbReference type="EMBL" id="EDQ85140.1"/>
    </source>
</evidence>
<dbReference type="GeneID" id="5895250"/>
<evidence type="ECO:0000256" key="5">
    <source>
        <dbReference type="ARBA" id="ARBA00023204"/>
    </source>
</evidence>
<dbReference type="Gene3D" id="3.40.1170.60">
    <property type="match status" value="1"/>
</dbReference>
<dbReference type="GO" id="GO:0008270">
    <property type="term" value="F:zinc ion binding"/>
    <property type="evidence" value="ECO:0007669"/>
    <property type="project" value="UniProtKB-KW"/>
</dbReference>
<evidence type="ECO:0000256" key="7">
    <source>
        <dbReference type="PROSITE-ProRule" id="PRU00042"/>
    </source>
</evidence>
<feature type="compositionally biased region" description="Acidic residues" evidence="8">
    <location>
        <begin position="516"/>
        <end position="527"/>
    </location>
</feature>
<name>A9VB80_MONBE</name>
<dbReference type="SMART" id="SM00355">
    <property type="entry name" value="ZnF_C2H2"/>
    <property type="match status" value="1"/>
</dbReference>
<protein>
    <recommendedName>
        <fullName evidence="13">DNA polymerase eta</fullName>
    </recommendedName>
</protein>
<feature type="compositionally biased region" description="Low complexity" evidence="8">
    <location>
        <begin position="538"/>
        <end position="550"/>
    </location>
</feature>
<keyword evidence="7" id="KW-0863">Zinc-finger</keyword>
<dbReference type="GO" id="GO:0005634">
    <property type="term" value="C:nucleus"/>
    <property type="evidence" value="ECO:0000318"/>
    <property type="project" value="GO_Central"/>
</dbReference>
<comment type="subcellular location">
    <subcellularLocation>
        <location evidence="1">Nucleus</location>
    </subcellularLocation>
</comment>
<evidence type="ECO:0000259" key="9">
    <source>
        <dbReference type="PROSITE" id="PS50157"/>
    </source>
</evidence>
<feature type="region of interest" description="Disordered" evidence="8">
    <location>
        <begin position="478"/>
        <end position="568"/>
    </location>
</feature>
<dbReference type="PANTHER" id="PTHR45873:SF1">
    <property type="entry name" value="DNA POLYMERASE ETA"/>
    <property type="match status" value="1"/>
</dbReference>
<dbReference type="PIRSF" id="PIRSF036603">
    <property type="entry name" value="DPol_eta"/>
    <property type="match status" value="1"/>
</dbReference>
<keyword evidence="3" id="KW-0479">Metal-binding</keyword>
<dbReference type="InterPro" id="IPR052230">
    <property type="entry name" value="DNA_polymerase_eta"/>
</dbReference>
<evidence type="ECO:0000256" key="4">
    <source>
        <dbReference type="ARBA" id="ARBA00022763"/>
    </source>
</evidence>
<organism evidence="11 12">
    <name type="scientific">Monosiga brevicollis</name>
    <name type="common">Choanoflagellate</name>
    <dbReference type="NCBI Taxonomy" id="81824"/>
    <lineage>
        <taxon>Eukaryota</taxon>
        <taxon>Choanoflagellata</taxon>
        <taxon>Craspedida</taxon>
        <taxon>Salpingoecidae</taxon>
        <taxon>Monosiga</taxon>
    </lineage>
</organism>
<dbReference type="GO" id="GO:0042276">
    <property type="term" value="P:error-prone translesion synthesis"/>
    <property type="evidence" value="ECO:0000318"/>
    <property type="project" value="GO_Central"/>
</dbReference>
<dbReference type="GO" id="GO:0003887">
    <property type="term" value="F:DNA-directed DNA polymerase activity"/>
    <property type="evidence" value="ECO:0000318"/>
    <property type="project" value="GO_Central"/>
</dbReference>
<dbReference type="Pfam" id="PF00817">
    <property type="entry name" value="IMS"/>
    <property type="match status" value="1"/>
</dbReference>
<evidence type="ECO:0000256" key="1">
    <source>
        <dbReference type="ARBA" id="ARBA00004123"/>
    </source>
</evidence>
<accession>A9VB80</accession>
<evidence type="ECO:0000256" key="8">
    <source>
        <dbReference type="SAM" id="MobiDB-lite"/>
    </source>
</evidence>
<sequence length="722" mass="79006">MAKPRVIIHADLDAFYTQVERQRHPELKDRPLAVQQWSGLIAIDYKCKAAGIGRHSTVEEARKILPDLACVHVDVINQKASLEPYRQASRDIMAVMEQYGTFERASIDEAYFDVTQEAQQREAQTPATQLCRHYADLTLLQRGAVELRADLTLEDWLRVAMASTHVMGYAPDDGPDDHLGFGWLPKSEEDALLFHGAMIAAEIRFRVFEETGYVCSAGIAHNKLFAKMGSGFNKPSQQTLYPRASSGDQQYRQAGERLLVADCLGLSLAELRTEFSSETAAWLHGLLRGHDSRAVASKGPPRSLLEAKSITGQATQLIVVEYWINNLCHGLARRILDDARRHNRWPKNYVLQFKRRADRTYFGASRSCGPVPHITRDMVRHAQANPEEGRVQADITEGRELSGVAAGARKDVPLTPEEQALAVALRRGAMVVFQREVGSANFSVNRFALSATFDVSATAKAVQSGKQHQLSAFFGAATRSSSTMGPNQDDRGAAQEGEGDGAIESDGVSKVNVLDDPSEDERDDDEAGSNGRQELPDSRASVSSHAARAADTQEDAKPPNQESACCEPARELTSPPLFAQRAFAPSARELVHTVAREHRSSPPLLSTPPTLAAASATTPAAANNLGLTVSAPNFVCPMCPQGFSTLEALSRHVNHHLDEQEADDQAQGSIANEHRGSEQAPPALASARSPHKSARRKKPKQQSQAAKKRPKVMSIDRFFKKA</sequence>
<keyword evidence="6" id="KW-0539">Nucleus</keyword>
<dbReference type="GO" id="GO:0006281">
    <property type="term" value="P:DNA repair"/>
    <property type="evidence" value="ECO:0007669"/>
    <property type="project" value="UniProtKB-KW"/>
</dbReference>
<evidence type="ECO:0000313" key="12">
    <source>
        <dbReference type="Proteomes" id="UP000001357"/>
    </source>
</evidence>
<dbReference type="InterPro" id="IPR043128">
    <property type="entry name" value="Rev_trsase/Diguanyl_cyclase"/>
</dbReference>
<dbReference type="AlphaFoldDB" id="A9VB80"/>
<keyword evidence="12" id="KW-1185">Reference proteome</keyword>
<dbReference type="GO" id="GO:0009314">
    <property type="term" value="P:response to radiation"/>
    <property type="evidence" value="ECO:0000318"/>
    <property type="project" value="GO_Central"/>
</dbReference>
<evidence type="ECO:0000259" key="10">
    <source>
        <dbReference type="PROSITE" id="PS50173"/>
    </source>
</evidence>